<gene>
    <name evidence="1" type="ORF">DLM65_02830</name>
</gene>
<name>A0A2W6AYF6_9BACT</name>
<dbReference type="EMBL" id="QHBU01000047">
    <property type="protein sequence ID" value="PZR83031.1"/>
    <property type="molecule type" value="Genomic_DNA"/>
</dbReference>
<comment type="caution">
    <text evidence="1">The sequence shown here is derived from an EMBL/GenBank/DDBJ whole genome shotgun (WGS) entry which is preliminary data.</text>
</comment>
<dbReference type="Gene3D" id="3.30.160.620">
    <property type="match status" value="1"/>
</dbReference>
<sequence>MSAMLTHMAAFTCTDVTTARSSLPELQTRAVEHHRPQMIRRRGDADASVLLAASDLASSFAAFRFEPHVSMGDGEATASLESLGILGVGATAEEAVEDLAVELRRFAQRYFEKAAFYRETHFRGYLPWLLRFAATPEDRQLDLLYEEPATTPVAPASTSVLR</sequence>
<evidence type="ECO:0000313" key="1">
    <source>
        <dbReference type="EMBL" id="PZR83031.1"/>
    </source>
</evidence>
<protein>
    <submittedName>
        <fullName evidence="1">Uncharacterized protein</fullName>
    </submittedName>
</protein>
<dbReference type="Proteomes" id="UP000248724">
    <property type="component" value="Unassembled WGS sequence"/>
</dbReference>
<accession>A0A2W6AYF6</accession>
<organism evidence="1 2">
    <name type="scientific">Candidatus Aeolococcus gillhamiae</name>
    <dbReference type="NCBI Taxonomy" id="3127015"/>
    <lineage>
        <taxon>Bacteria</taxon>
        <taxon>Bacillati</taxon>
        <taxon>Candidatus Dormiibacterota</taxon>
        <taxon>Candidatus Dormibacteria</taxon>
        <taxon>Candidatus Aeolococcales</taxon>
        <taxon>Candidatus Aeolococcaceae</taxon>
        <taxon>Candidatus Aeolococcus</taxon>
    </lineage>
</organism>
<proteinExistence type="predicted"/>
<evidence type="ECO:0000313" key="2">
    <source>
        <dbReference type="Proteomes" id="UP000248724"/>
    </source>
</evidence>
<dbReference type="InterPro" id="IPR035424">
    <property type="entry name" value="Antitoxin_RelB"/>
</dbReference>
<dbReference type="AlphaFoldDB" id="A0A2W6AYF6"/>
<dbReference type="Pfam" id="PF12910">
    <property type="entry name" value="PHD_like"/>
    <property type="match status" value="1"/>
</dbReference>
<reference evidence="1 2" key="1">
    <citation type="journal article" date="2017" name="Nature">
        <title>Atmospheric trace gases support primary production in Antarctic desert surface soil.</title>
        <authorList>
            <person name="Ji M."/>
            <person name="Greening C."/>
            <person name="Vanwonterghem I."/>
            <person name="Carere C.R."/>
            <person name="Bay S.K."/>
            <person name="Steen J.A."/>
            <person name="Montgomery K."/>
            <person name="Lines T."/>
            <person name="Beardall J."/>
            <person name="van Dorst J."/>
            <person name="Snape I."/>
            <person name="Stott M.B."/>
            <person name="Hugenholtz P."/>
            <person name="Ferrari B.C."/>
        </authorList>
    </citation>
    <scope>NUCLEOTIDE SEQUENCE [LARGE SCALE GENOMIC DNA]</scope>
    <source>
        <strain evidence="1">RRmetagenome_bin12</strain>
    </source>
</reference>